<comment type="caution">
    <text evidence="3">The sequence shown here is derived from an EMBL/GenBank/DDBJ whole genome shotgun (WGS) entry which is preliminary data.</text>
</comment>
<feature type="transmembrane region" description="Helical" evidence="2">
    <location>
        <begin position="75"/>
        <end position="96"/>
    </location>
</feature>
<proteinExistence type="predicted"/>
<dbReference type="Pfam" id="PF07386">
    <property type="entry name" value="DUF1499"/>
    <property type="match status" value="1"/>
</dbReference>
<keyword evidence="4" id="KW-1185">Reference proteome</keyword>
<accession>A0A927FST4</accession>
<keyword evidence="2" id="KW-1133">Transmembrane helix</keyword>
<dbReference type="EMBL" id="JACYFU010000002">
    <property type="protein sequence ID" value="MBD8065605.1"/>
    <property type="molecule type" value="Genomic_DNA"/>
</dbReference>
<dbReference type="RefSeq" id="WP_191774650.1">
    <property type="nucleotide sequence ID" value="NZ_JACYFU010000002.1"/>
</dbReference>
<reference evidence="3" key="1">
    <citation type="submission" date="2020-09" db="EMBL/GenBank/DDBJ databases">
        <title>Genome seq and assembly of Devosia sp.</title>
        <authorList>
            <person name="Chhetri G."/>
        </authorList>
    </citation>
    <scope>NUCLEOTIDE SEQUENCE</scope>
    <source>
        <strain evidence="3">PTR5</strain>
    </source>
</reference>
<evidence type="ECO:0000256" key="2">
    <source>
        <dbReference type="SAM" id="Phobius"/>
    </source>
</evidence>
<protein>
    <submittedName>
        <fullName evidence="3">DUF1499 domain-containing protein</fullName>
    </submittedName>
</protein>
<gene>
    <name evidence="3" type="ORF">IC608_08965</name>
</gene>
<sequence>MRIFIKTSRWAIWARRLGSLCLPLAILPVLLHREQMIDSAAFFAVVIVAAVIACITVCVALVALGRLWFTGDQGWTRAILGLLLGLLCLAPFVYYANLAMRYPPVTDIATTDRLQLPLLLGPDTLDMPPPRLLTDAQRQAVFPNVATRTYPLGVAQLFAIVDDMVAEQGWEVRLHQAPEDTTGSGRINGRIVTLLGYREEAVIRVSPTDSGAAVDMRSASINAVTDFGSNGRRISAFLVDLDNRVTDFLRDNPNLDQAIEAEEPASDDLAPSEDGSAN</sequence>
<name>A0A927FST4_9HYPH</name>
<evidence type="ECO:0000313" key="4">
    <source>
        <dbReference type="Proteomes" id="UP000654108"/>
    </source>
</evidence>
<evidence type="ECO:0000256" key="1">
    <source>
        <dbReference type="SAM" id="MobiDB-lite"/>
    </source>
</evidence>
<feature type="region of interest" description="Disordered" evidence="1">
    <location>
        <begin position="255"/>
        <end position="278"/>
    </location>
</feature>
<keyword evidence="2" id="KW-0472">Membrane</keyword>
<evidence type="ECO:0000313" key="3">
    <source>
        <dbReference type="EMBL" id="MBD8065605.1"/>
    </source>
</evidence>
<dbReference type="AlphaFoldDB" id="A0A927FST4"/>
<dbReference type="InterPro" id="IPR010865">
    <property type="entry name" value="DUF1499"/>
</dbReference>
<keyword evidence="2" id="KW-0812">Transmembrane</keyword>
<organism evidence="3 4">
    <name type="scientific">Devosia oryzisoli</name>
    <dbReference type="NCBI Taxonomy" id="2774138"/>
    <lineage>
        <taxon>Bacteria</taxon>
        <taxon>Pseudomonadati</taxon>
        <taxon>Pseudomonadota</taxon>
        <taxon>Alphaproteobacteria</taxon>
        <taxon>Hyphomicrobiales</taxon>
        <taxon>Devosiaceae</taxon>
        <taxon>Devosia</taxon>
    </lineage>
</organism>
<feature type="transmembrane region" description="Helical" evidence="2">
    <location>
        <begin position="41"/>
        <end position="63"/>
    </location>
</feature>
<dbReference type="Proteomes" id="UP000654108">
    <property type="component" value="Unassembled WGS sequence"/>
</dbReference>